<dbReference type="SUPFAM" id="SSF88946">
    <property type="entry name" value="Sigma2 domain of RNA polymerase sigma factors"/>
    <property type="match status" value="1"/>
</dbReference>
<dbReference type="InterPro" id="IPR013249">
    <property type="entry name" value="RNA_pol_sigma70_r4_t2"/>
</dbReference>
<reference evidence="7 8" key="1">
    <citation type="submission" date="2020-08" db="EMBL/GenBank/DDBJ databases">
        <title>Functional genomics of gut bacteria from endangered species of beetles.</title>
        <authorList>
            <person name="Carlos-Shanley C."/>
        </authorList>
    </citation>
    <scope>NUCLEOTIDE SEQUENCE [LARGE SCALE GENOMIC DNA]</scope>
    <source>
        <strain evidence="7 8">S00070</strain>
    </source>
</reference>
<proteinExistence type="inferred from homology"/>
<keyword evidence="4" id="KW-0804">Transcription</keyword>
<keyword evidence="3" id="KW-0731">Sigma factor</keyword>
<dbReference type="RefSeq" id="WP_184134839.1">
    <property type="nucleotide sequence ID" value="NZ_JACHKT010000019.1"/>
</dbReference>
<comment type="caution">
    <text evidence="7">The sequence shown here is derived from an EMBL/GenBank/DDBJ whole genome shotgun (WGS) entry which is preliminary data.</text>
</comment>
<evidence type="ECO:0000259" key="5">
    <source>
        <dbReference type="Pfam" id="PF04542"/>
    </source>
</evidence>
<dbReference type="InterPro" id="IPR014284">
    <property type="entry name" value="RNA_pol_sigma-70_dom"/>
</dbReference>
<accession>A0A841EX64</accession>
<dbReference type="Gene3D" id="1.10.10.10">
    <property type="entry name" value="Winged helix-like DNA-binding domain superfamily/Winged helix DNA-binding domain"/>
    <property type="match status" value="1"/>
</dbReference>
<sequence length="202" mass="23697">MSYPSSQCEELALWHDLRNSDEDALATLLRLYAKPLISYGRKMINDDSAIEDCIQEVFIQLWQYRHTLKEDVGSVKAYIFSSVRRRILSEIKKNTFLTTQHNNLESEGYFDIGFSIEEKIIQDETELQRVTIINQHLNSLSKRQKEAIYLKYFKELNNQEIADIMGVKYQTVGNLIHDALTFLRTVFPNDAVWLSVLFLYFN</sequence>
<feature type="domain" description="RNA polymerase sigma factor 70 region 4 type 2" evidence="6">
    <location>
        <begin position="137"/>
        <end position="183"/>
    </location>
</feature>
<comment type="similarity">
    <text evidence="1">Belongs to the sigma-70 factor family. ECF subfamily.</text>
</comment>
<dbReference type="InterPro" id="IPR036388">
    <property type="entry name" value="WH-like_DNA-bd_sf"/>
</dbReference>
<dbReference type="InterPro" id="IPR013324">
    <property type="entry name" value="RNA_pol_sigma_r3/r4-like"/>
</dbReference>
<evidence type="ECO:0000256" key="2">
    <source>
        <dbReference type="ARBA" id="ARBA00023015"/>
    </source>
</evidence>
<dbReference type="InterPro" id="IPR007627">
    <property type="entry name" value="RNA_pol_sigma70_r2"/>
</dbReference>
<dbReference type="AlphaFoldDB" id="A0A841EX64"/>
<keyword evidence="8" id="KW-1185">Reference proteome</keyword>
<dbReference type="InterPro" id="IPR039425">
    <property type="entry name" value="RNA_pol_sigma-70-like"/>
</dbReference>
<dbReference type="GO" id="GO:0016987">
    <property type="term" value="F:sigma factor activity"/>
    <property type="evidence" value="ECO:0007669"/>
    <property type="project" value="UniProtKB-KW"/>
</dbReference>
<evidence type="ECO:0000256" key="1">
    <source>
        <dbReference type="ARBA" id="ARBA00010641"/>
    </source>
</evidence>
<dbReference type="NCBIfam" id="TIGR02937">
    <property type="entry name" value="sigma70-ECF"/>
    <property type="match status" value="1"/>
</dbReference>
<dbReference type="GO" id="GO:0003677">
    <property type="term" value="F:DNA binding"/>
    <property type="evidence" value="ECO:0007669"/>
    <property type="project" value="InterPro"/>
</dbReference>
<dbReference type="Pfam" id="PF04542">
    <property type="entry name" value="Sigma70_r2"/>
    <property type="match status" value="1"/>
</dbReference>
<evidence type="ECO:0000259" key="6">
    <source>
        <dbReference type="Pfam" id="PF08281"/>
    </source>
</evidence>
<evidence type="ECO:0000256" key="4">
    <source>
        <dbReference type="ARBA" id="ARBA00023163"/>
    </source>
</evidence>
<protein>
    <submittedName>
        <fullName evidence="7">RNA polymerase sigma factor (Sigma-70 family)</fullName>
    </submittedName>
</protein>
<organism evidence="7 8">
    <name type="scientific">Arcicella rosea</name>
    <dbReference type="NCBI Taxonomy" id="502909"/>
    <lineage>
        <taxon>Bacteria</taxon>
        <taxon>Pseudomonadati</taxon>
        <taxon>Bacteroidota</taxon>
        <taxon>Cytophagia</taxon>
        <taxon>Cytophagales</taxon>
        <taxon>Flectobacillaceae</taxon>
        <taxon>Arcicella</taxon>
    </lineage>
</organism>
<dbReference type="EMBL" id="JACHKT010000019">
    <property type="protein sequence ID" value="MBB6004061.1"/>
    <property type="molecule type" value="Genomic_DNA"/>
</dbReference>
<evidence type="ECO:0000256" key="3">
    <source>
        <dbReference type="ARBA" id="ARBA00023082"/>
    </source>
</evidence>
<feature type="domain" description="RNA polymerase sigma-70 region 2" evidence="5">
    <location>
        <begin position="29"/>
        <end position="95"/>
    </location>
</feature>
<gene>
    <name evidence="7" type="ORF">HNP25_002723</name>
</gene>
<dbReference type="PANTHER" id="PTHR43133">
    <property type="entry name" value="RNA POLYMERASE ECF-TYPE SIGMA FACTO"/>
    <property type="match status" value="1"/>
</dbReference>
<dbReference type="GO" id="GO:0006352">
    <property type="term" value="P:DNA-templated transcription initiation"/>
    <property type="evidence" value="ECO:0007669"/>
    <property type="project" value="InterPro"/>
</dbReference>
<dbReference type="SUPFAM" id="SSF88659">
    <property type="entry name" value="Sigma3 and sigma4 domains of RNA polymerase sigma factors"/>
    <property type="match status" value="1"/>
</dbReference>
<dbReference type="InterPro" id="IPR013325">
    <property type="entry name" value="RNA_pol_sigma_r2"/>
</dbReference>
<dbReference type="Gene3D" id="1.10.1740.10">
    <property type="match status" value="1"/>
</dbReference>
<evidence type="ECO:0000313" key="7">
    <source>
        <dbReference type="EMBL" id="MBB6004061.1"/>
    </source>
</evidence>
<evidence type="ECO:0000313" key="8">
    <source>
        <dbReference type="Proteomes" id="UP000524404"/>
    </source>
</evidence>
<name>A0A841EX64_9BACT</name>
<dbReference type="PANTHER" id="PTHR43133:SF46">
    <property type="entry name" value="RNA POLYMERASE SIGMA-70 FACTOR ECF SUBFAMILY"/>
    <property type="match status" value="1"/>
</dbReference>
<keyword evidence="2" id="KW-0805">Transcription regulation</keyword>
<dbReference type="Pfam" id="PF08281">
    <property type="entry name" value="Sigma70_r4_2"/>
    <property type="match status" value="1"/>
</dbReference>
<dbReference type="CDD" id="cd06171">
    <property type="entry name" value="Sigma70_r4"/>
    <property type="match status" value="1"/>
</dbReference>
<dbReference type="Proteomes" id="UP000524404">
    <property type="component" value="Unassembled WGS sequence"/>
</dbReference>